<feature type="compositionally biased region" description="Polar residues" evidence="1">
    <location>
        <begin position="142"/>
        <end position="153"/>
    </location>
</feature>
<reference evidence="3" key="1">
    <citation type="submission" date="2022-03" db="EMBL/GenBank/DDBJ databases">
        <title>Draft genome sequence of Aduncisulcus paluster, a free-living microaerophilic Fornicata.</title>
        <authorList>
            <person name="Yuyama I."/>
            <person name="Kume K."/>
            <person name="Tamura T."/>
            <person name="Inagaki Y."/>
            <person name="Hashimoto T."/>
        </authorList>
    </citation>
    <scope>NUCLEOTIDE SEQUENCE</scope>
    <source>
        <strain evidence="3">NY0171</strain>
    </source>
</reference>
<feature type="compositionally biased region" description="Basic residues" evidence="1">
    <location>
        <begin position="302"/>
        <end position="312"/>
    </location>
</feature>
<dbReference type="PANTHER" id="PTHR11200">
    <property type="entry name" value="INOSITOL 5-PHOSPHATASE"/>
    <property type="match status" value="1"/>
</dbReference>
<evidence type="ECO:0000256" key="1">
    <source>
        <dbReference type="SAM" id="MobiDB-lite"/>
    </source>
</evidence>
<feature type="compositionally biased region" description="Polar residues" evidence="1">
    <location>
        <begin position="509"/>
        <end position="538"/>
    </location>
</feature>
<protein>
    <recommendedName>
        <fullName evidence="2">Inositol polyphosphate-related phosphatase domain-containing protein</fullName>
    </recommendedName>
</protein>
<feature type="compositionally biased region" description="Basic and acidic residues" evidence="1">
    <location>
        <begin position="861"/>
        <end position="881"/>
    </location>
</feature>
<feature type="compositionally biased region" description="Low complexity" evidence="1">
    <location>
        <begin position="80"/>
        <end position="90"/>
    </location>
</feature>
<feature type="region of interest" description="Disordered" evidence="1">
    <location>
        <begin position="790"/>
        <end position="822"/>
    </location>
</feature>
<proteinExistence type="predicted"/>
<keyword evidence="4" id="KW-1185">Reference proteome</keyword>
<dbReference type="EMBL" id="BQXS01010052">
    <property type="protein sequence ID" value="GKT32777.1"/>
    <property type="molecule type" value="Genomic_DNA"/>
</dbReference>
<feature type="compositionally biased region" description="Low complexity" evidence="1">
    <location>
        <begin position="199"/>
        <end position="208"/>
    </location>
</feature>
<feature type="domain" description="Inositol polyphosphate-related phosphatase" evidence="2">
    <location>
        <begin position="670"/>
        <end position="759"/>
    </location>
</feature>
<feature type="region of interest" description="Disordered" evidence="1">
    <location>
        <begin position="63"/>
        <end position="90"/>
    </location>
</feature>
<feature type="region of interest" description="Disordered" evidence="1">
    <location>
        <begin position="567"/>
        <end position="588"/>
    </location>
</feature>
<sequence>MPEFKPKETTKSYLPKPIKTDELSIECVTWNLNSETPSGQQFVHLILDEVIIPHMKANSTMSSDLLPNFEPPQKNSIKNPRSLSSLSPSISHRRASRQYLQGSLKGIGKSDVFAEKELMRDLALERKIARSISATRGRVKSRSTSGSSLSQPLHSHKSSILRVDVPGSVSIRDSKDDVSSIAAGLASQDLDSESEHGHSSSSSAIAGSHQAARSSSDYLRIPGVESALGGSDSSSFDPTHVPQHRRPTVPTTIPSAKHSQRALLPLLLASSALPTMLCICTQETPLKGKRKIDGKKQSSKANSKKKDKKKKDRGFIDDLQHGISLVNKIMKKNCSLRSQKQKMELQEMKKSRQEERQKKQRAKEKEIGHVLSQRFHDRMLDLETESSSPATPLSISEEGSKGQLLSSVQAIDGSGDVISISLQDMDKQDSDPSSSSSSSSSSASSSDVLSSPIESTGSGEKGIKGDGESDVSSGSSASTLPARSKMAFLDVIAEEDEDVSSVSKDDASYQETSEPATLSSDGTMSTGADMTSSKNSLSPFDMGSDKELASSSSAAAAIGARPLSPLSLSSYTMTTEGTEGKEKQKQLELAARSRGHMLHSISQNSASSSSISSGISSLSTSASSSSSSLEHDSQTHGSCLSTGSFRRNRVPSISQCSTGESTSTILDLIPPRYVLLRSHTLQALSLSIFVLSSALQHFSSFSSTHLPCGGSGLTTNKGAVYIQCVFKKERRLCFCGVHLPAHKQHYERRNVVLEKILGRGLENSMAEWKRKEEIERANMMKLLASSPSVSSSKVSISSSSKDRSSDSKIKGETSSSKKKRGVSSSLQCNQLFSVQDMYDSRRCIRVVGSVGLERGAAVKYVKEKEKEEEREKRKAEKEEKVWINTMKRQKKMQDKEDARVAKESARKNANNNSKSTSGGLKADGSTVRISDSDALISITSKDGSKPFVEEIDGASDVSKTKQPLLGDTEEDDEATDR</sequence>
<feature type="non-terminal residue" evidence="3">
    <location>
        <position position="977"/>
    </location>
</feature>
<organism evidence="3 4">
    <name type="scientific">Aduncisulcus paluster</name>
    <dbReference type="NCBI Taxonomy" id="2918883"/>
    <lineage>
        <taxon>Eukaryota</taxon>
        <taxon>Metamonada</taxon>
        <taxon>Carpediemonas-like organisms</taxon>
        <taxon>Aduncisulcus</taxon>
    </lineage>
</organism>
<feature type="region of interest" description="Disordered" evidence="1">
    <location>
        <begin position="340"/>
        <end position="375"/>
    </location>
</feature>
<dbReference type="Pfam" id="PF22669">
    <property type="entry name" value="Exo_endo_phos2"/>
    <property type="match status" value="1"/>
</dbReference>
<evidence type="ECO:0000259" key="2">
    <source>
        <dbReference type="Pfam" id="PF22669"/>
    </source>
</evidence>
<evidence type="ECO:0000313" key="4">
    <source>
        <dbReference type="Proteomes" id="UP001057375"/>
    </source>
</evidence>
<comment type="caution">
    <text evidence="3">The sequence shown here is derived from an EMBL/GenBank/DDBJ whole genome shotgun (WGS) entry which is preliminary data.</text>
</comment>
<name>A0ABQ5KJT0_9EUKA</name>
<feature type="region of interest" description="Disordered" evidence="1">
    <location>
        <begin position="229"/>
        <end position="256"/>
    </location>
</feature>
<feature type="region of interest" description="Disordered" evidence="1">
    <location>
        <begin position="187"/>
        <end position="209"/>
    </location>
</feature>
<dbReference type="InterPro" id="IPR000300">
    <property type="entry name" value="IPPc"/>
</dbReference>
<accession>A0ABQ5KJT0</accession>
<feature type="compositionally biased region" description="Low complexity" evidence="1">
    <location>
        <begin position="790"/>
        <end position="799"/>
    </location>
</feature>
<feature type="region of interest" description="Disordered" evidence="1">
    <location>
        <begin position="424"/>
        <end position="549"/>
    </location>
</feature>
<dbReference type="InterPro" id="IPR036691">
    <property type="entry name" value="Endo/exonu/phosph_ase_sf"/>
</dbReference>
<feature type="compositionally biased region" description="Acidic residues" evidence="1">
    <location>
        <begin position="967"/>
        <end position="977"/>
    </location>
</feature>
<feature type="region of interest" description="Disordered" evidence="1">
    <location>
        <begin position="134"/>
        <end position="161"/>
    </location>
</feature>
<dbReference type="SUPFAM" id="SSF56219">
    <property type="entry name" value="DNase I-like"/>
    <property type="match status" value="1"/>
</dbReference>
<feature type="compositionally biased region" description="Basic and acidic residues" evidence="1">
    <location>
        <begin position="891"/>
        <end position="906"/>
    </location>
</feature>
<feature type="region of interest" description="Disordered" evidence="1">
    <location>
        <begin position="861"/>
        <end position="977"/>
    </location>
</feature>
<dbReference type="Proteomes" id="UP001057375">
    <property type="component" value="Unassembled WGS sequence"/>
</dbReference>
<feature type="compositionally biased region" description="Basic and acidic residues" evidence="1">
    <location>
        <begin position="800"/>
        <end position="811"/>
    </location>
</feature>
<gene>
    <name evidence="3" type="ORF">ADUPG1_006848</name>
</gene>
<feature type="region of interest" description="Disordered" evidence="1">
    <location>
        <begin position="622"/>
        <end position="643"/>
    </location>
</feature>
<dbReference type="Gene3D" id="3.60.10.10">
    <property type="entry name" value="Endonuclease/exonuclease/phosphatase"/>
    <property type="match status" value="1"/>
</dbReference>
<evidence type="ECO:0000313" key="3">
    <source>
        <dbReference type="EMBL" id="GKT32777.1"/>
    </source>
</evidence>
<feature type="compositionally biased region" description="Basic and acidic residues" evidence="1">
    <location>
        <begin position="341"/>
        <end position="375"/>
    </location>
</feature>
<feature type="region of interest" description="Disordered" evidence="1">
    <location>
        <begin position="287"/>
        <end position="315"/>
    </location>
</feature>
<dbReference type="InterPro" id="IPR046985">
    <property type="entry name" value="IP5"/>
</dbReference>
<feature type="compositionally biased region" description="Low complexity" evidence="1">
    <location>
        <begin position="431"/>
        <end position="451"/>
    </location>
</feature>